<gene>
    <name evidence="2" type="ORF">CTOB1V02_LOCUS14466</name>
</gene>
<protein>
    <submittedName>
        <fullName evidence="2">Uncharacterized protein</fullName>
    </submittedName>
</protein>
<organism evidence="2">
    <name type="scientific">Cyprideis torosa</name>
    <dbReference type="NCBI Taxonomy" id="163714"/>
    <lineage>
        <taxon>Eukaryota</taxon>
        <taxon>Metazoa</taxon>
        <taxon>Ecdysozoa</taxon>
        <taxon>Arthropoda</taxon>
        <taxon>Crustacea</taxon>
        <taxon>Oligostraca</taxon>
        <taxon>Ostracoda</taxon>
        <taxon>Podocopa</taxon>
        <taxon>Podocopida</taxon>
        <taxon>Cytherocopina</taxon>
        <taxon>Cytheroidea</taxon>
        <taxon>Cytherideidae</taxon>
        <taxon>Cyprideis</taxon>
    </lineage>
</organism>
<evidence type="ECO:0000256" key="1">
    <source>
        <dbReference type="SAM" id="MobiDB-lite"/>
    </source>
</evidence>
<dbReference type="EMBL" id="OB680822">
    <property type="protein sequence ID" value="CAD7236651.1"/>
    <property type="molecule type" value="Genomic_DNA"/>
</dbReference>
<accession>A0A7R8ZYL9</accession>
<name>A0A7R8ZYL9_9CRUS</name>
<feature type="region of interest" description="Disordered" evidence="1">
    <location>
        <begin position="85"/>
        <end position="125"/>
    </location>
</feature>
<sequence length="125" mass="13024">MWEALLGPGGAPLEGEGEGPYLEGRKLNKGLDISFIGPFTGGFWPVFYASLIVLACTATTATSSCSPGCCNAVGSSPALAPANENAAERSLPFPGDISYERSQVTRGSYDTKRSGDTTSAKQNQK</sequence>
<evidence type="ECO:0000313" key="2">
    <source>
        <dbReference type="EMBL" id="CAD7236651.1"/>
    </source>
</evidence>
<proteinExistence type="predicted"/>
<dbReference type="AlphaFoldDB" id="A0A7R8ZYL9"/>
<reference evidence="2" key="1">
    <citation type="submission" date="2020-11" db="EMBL/GenBank/DDBJ databases">
        <authorList>
            <person name="Tran Van P."/>
        </authorList>
    </citation>
    <scope>NUCLEOTIDE SEQUENCE</scope>
</reference>
<feature type="compositionally biased region" description="Polar residues" evidence="1">
    <location>
        <begin position="116"/>
        <end position="125"/>
    </location>
</feature>